<dbReference type="InterPro" id="IPR050469">
    <property type="entry name" value="Diguanylate_Cyclase"/>
</dbReference>
<evidence type="ECO:0000313" key="3">
    <source>
        <dbReference type="Proteomes" id="UP000001203"/>
    </source>
</evidence>
<dbReference type="Gene3D" id="3.30.70.270">
    <property type="match status" value="1"/>
</dbReference>
<gene>
    <name evidence="2" type="ordered locus">cce_3512</name>
</gene>
<dbReference type="InterPro" id="IPR029787">
    <property type="entry name" value="Nucleotide_cyclase"/>
</dbReference>
<accession>B1WZW1</accession>
<dbReference type="FunFam" id="3.30.70.270:FF:000001">
    <property type="entry name" value="Diguanylate cyclase domain protein"/>
    <property type="match status" value="1"/>
</dbReference>
<keyword evidence="3" id="KW-1185">Reference proteome</keyword>
<dbReference type="GO" id="GO:0043709">
    <property type="term" value="P:cell adhesion involved in single-species biofilm formation"/>
    <property type="evidence" value="ECO:0007669"/>
    <property type="project" value="TreeGrafter"/>
</dbReference>
<feature type="domain" description="GGDEF" evidence="1">
    <location>
        <begin position="118"/>
        <end position="255"/>
    </location>
</feature>
<dbReference type="KEGG" id="cyt:cce_3512"/>
<name>B1WZW1_CROS5</name>
<dbReference type="SUPFAM" id="SSF55073">
    <property type="entry name" value="Nucleotide cyclase"/>
    <property type="match status" value="1"/>
</dbReference>
<reference evidence="2 3" key="1">
    <citation type="journal article" date="2008" name="Proc. Natl. Acad. Sci. U.S.A.">
        <title>The genome of Cyanothece 51142, a unicellular diazotrophic cyanobacterium important in the marine nitrogen cycle.</title>
        <authorList>
            <person name="Welsh E.A."/>
            <person name="Liberton M."/>
            <person name="Stoeckel J."/>
            <person name="Loh T."/>
            <person name="Elvitigala T."/>
            <person name="Wang C."/>
            <person name="Wollam A."/>
            <person name="Fulton R.S."/>
            <person name="Clifton S.W."/>
            <person name="Jacobs J.M."/>
            <person name="Aurora R."/>
            <person name="Ghosh B.K."/>
            <person name="Sherman L.A."/>
            <person name="Smith R.D."/>
            <person name="Wilson R.K."/>
            <person name="Pakrasi H.B."/>
        </authorList>
    </citation>
    <scope>NUCLEOTIDE SEQUENCE [LARGE SCALE GENOMIC DNA]</scope>
    <source>
        <strain evidence="3">ATCC 51142 / BH68</strain>
    </source>
</reference>
<dbReference type="GO" id="GO:1902201">
    <property type="term" value="P:negative regulation of bacterial-type flagellum-dependent cell motility"/>
    <property type="evidence" value="ECO:0007669"/>
    <property type="project" value="TreeGrafter"/>
</dbReference>
<protein>
    <submittedName>
        <fullName evidence="2">Diguanylate cyclase (GGDEF domain)</fullName>
    </submittedName>
</protein>
<dbReference type="GO" id="GO:0052621">
    <property type="term" value="F:diguanylate cyclase activity"/>
    <property type="evidence" value="ECO:0007669"/>
    <property type="project" value="TreeGrafter"/>
</dbReference>
<dbReference type="HOGENOM" id="CLU_000445_11_16_3"/>
<dbReference type="STRING" id="43989.cce_3512"/>
<dbReference type="InterPro" id="IPR000160">
    <property type="entry name" value="GGDEF_dom"/>
</dbReference>
<dbReference type="EMBL" id="CP000806">
    <property type="protein sequence ID" value="ACB52860.1"/>
    <property type="molecule type" value="Genomic_DNA"/>
</dbReference>
<proteinExistence type="predicted"/>
<dbReference type="InterPro" id="IPR043128">
    <property type="entry name" value="Rev_trsase/Diguanyl_cyclase"/>
</dbReference>
<sequence length="259" mass="29407">MLNGTSLQELIDNSEIQSLLSDLIQLIETPVSIEDINGNLVLGKSLTTSTEEYLIMADQQAIGSVKGDSSAQIIARLLSYLANQEKLVLFDDLTTIPNRRYFNRYYQQEWRRCQRENYPMSLLLCDLDYFKSYNDYYGHQQGDNCLRQVAQILQNTLKRPGDMVFRYGGEEFVIILPNTASEGAEIIAEQIVQSIQQEQIAHYPSPVSSYVTISLGIAVTFPTNALSPQTLFEMVDMALYRAKATGRNRYCLQTISEEN</sequence>
<dbReference type="AlphaFoldDB" id="B1WZW1"/>
<dbReference type="Proteomes" id="UP000001203">
    <property type="component" value="Chromosome circular"/>
</dbReference>
<dbReference type="OrthoDB" id="9115at2"/>
<dbReference type="CDD" id="cd01949">
    <property type="entry name" value="GGDEF"/>
    <property type="match status" value="1"/>
</dbReference>
<dbReference type="NCBIfam" id="TIGR00254">
    <property type="entry name" value="GGDEF"/>
    <property type="match status" value="1"/>
</dbReference>
<dbReference type="SMART" id="SM00267">
    <property type="entry name" value="GGDEF"/>
    <property type="match status" value="1"/>
</dbReference>
<dbReference type="RefSeq" id="WP_009545322.1">
    <property type="nucleotide sequence ID" value="NC_010546.1"/>
</dbReference>
<dbReference type="PANTHER" id="PTHR45138:SF9">
    <property type="entry name" value="DIGUANYLATE CYCLASE DGCM-RELATED"/>
    <property type="match status" value="1"/>
</dbReference>
<dbReference type="Pfam" id="PF00990">
    <property type="entry name" value="GGDEF"/>
    <property type="match status" value="1"/>
</dbReference>
<dbReference type="PROSITE" id="PS50887">
    <property type="entry name" value="GGDEF"/>
    <property type="match status" value="1"/>
</dbReference>
<dbReference type="PANTHER" id="PTHR45138">
    <property type="entry name" value="REGULATORY COMPONENTS OF SENSORY TRANSDUCTION SYSTEM"/>
    <property type="match status" value="1"/>
</dbReference>
<organism evidence="2 3">
    <name type="scientific">Crocosphaera subtropica (strain ATCC 51142 / BH68)</name>
    <name type="common">Cyanothece sp. (strain ATCC 51142)</name>
    <dbReference type="NCBI Taxonomy" id="43989"/>
    <lineage>
        <taxon>Bacteria</taxon>
        <taxon>Bacillati</taxon>
        <taxon>Cyanobacteriota</taxon>
        <taxon>Cyanophyceae</taxon>
        <taxon>Oscillatoriophycideae</taxon>
        <taxon>Chroococcales</taxon>
        <taxon>Aphanothecaceae</taxon>
        <taxon>Crocosphaera</taxon>
        <taxon>Crocosphaera subtropica</taxon>
    </lineage>
</organism>
<evidence type="ECO:0000259" key="1">
    <source>
        <dbReference type="PROSITE" id="PS50887"/>
    </source>
</evidence>
<evidence type="ECO:0000313" key="2">
    <source>
        <dbReference type="EMBL" id="ACB52860.1"/>
    </source>
</evidence>
<dbReference type="GO" id="GO:0005886">
    <property type="term" value="C:plasma membrane"/>
    <property type="evidence" value="ECO:0007669"/>
    <property type="project" value="TreeGrafter"/>
</dbReference>
<dbReference type="eggNOG" id="COG3706">
    <property type="taxonomic scope" value="Bacteria"/>
</dbReference>